<feature type="transmembrane region" description="Helical" evidence="1">
    <location>
        <begin position="119"/>
        <end position="139"/>
    </location>
</feature>
<gene>
    <name evidence="3" type="ORF">M231_06949</name>
</gene>
<dbReference type="PANTHER" id="PTHR36459">
    <property type="entry name" value="ORF"/>
    <property type="match status" value="1"/>
</dbReference>
<evidence type="ECO:0000313" key="4">
    <source>
        <dbReference type="Proteomes" id="UP000289152"/>
    </source>
</evidence>
<dbReference type="VEuPathDB" id="FungiDB:TREMEDRAFT_74448"/>
<dbReference type="Proteomes" id="UP000289152">
    <property type="component" value="Unassembled WGS sequence"/>
</dbReference>
<feature type="transmembrane region" description="Helical" evidence="1">
    <location>
        <begin position="239"/>
        <end position="256"/>
    </location>
</feature>
<feature type="transmembrane region" description="Helical" evidence="1">
    <location>
        <begin position="145"/>
        <end position="165"/>
    </location>
</feature>
<dbReference type="EMBL" id="SDIL01000122">
    <property type="protein sequence ID" value="RXK35763.1"/>
    <property type="molecule type" value="Genomic_DNA"/>
</dbReference>
<name>A0A4Q1BG26_TREME</name>
<sequence>MSSSPHHRIQVNPNLTLQDRLVLKGLLDDINARETKEKLKEVGQSENEHVGNGSVVTQVLPKDQDLITHLRSLNNPNHHSFQPTIFQTFDISPHSLSTNPILRTYTRIATKIIRDPKDIVIFTHLLLYFSTSLPSTIYLYKNFTYLHGIIHTLMQIWYAGAYTLLKHQHIHMSGVLMKSFPWNIIDQTFPYIFDPLHGHTWNSYYYHHVKHHHIESNGPNDLSSTIRYQRDSISHFLQYWARFFFLIWIDLPLYFLRKKKPISAFKALFWEISNYFTIYFLYTINTRATIFTLIIPLVVMRLGLMIGNWGQHAFVDDINPNSDYRSSITLIDVSSNRFGFNDGYHTSHHLNPRRHWRDHPVSFMEGKKKYSDEKALVFTNIDYLMITFTLLRKDYNKLAKCLVPIGEEQMKMSLEEIEAMLESKTAAFNEDKIEEKFKS</sequence>
<proteinExistence type="predicted"/>
<dbReference type="Pfam" id="PF00487">
    <property type="entry name" value="FA_desaturase"/>
    <property type="match status" value="1"/>
</dbReference>
<dbReference type="GO" id="GO:0006629">
    <property type="term" value="P:lipid metabolic process"/>
    <property type="evidence" value="ECO:0007669"/>
    <property type="project" value="InterPro"/>
</dbReference>
<dbReference type="PANTHER" id="PTHR36459:SF1">
    <property type="entry name" value="FATTY ACID DESATURASE DOMAIN-CONTAINING PROTEIN-RELATED"/>
    <property type="match status" value="1"/>
</dbReference>
<feature type="transmembrane region" description="Helical" evidence="1">
    <location>
        <begin position="276"/>
        <end position="299"/>
    </location>
</feature>
<keyword evidence="1" id="KW-1133">Transmembrane helix</keyword>
<keyword evidence="4" id="KW-1185">Reference proteome</keyword>
<evidence type="ECO:0000256" key="1">
    <source>
        <dbReference type="SAM" id="Phobius"/>
    </source>
</evidence>
<protein>
    <recommendedName>
        <fullName evidence="2">Fatty acid desaturase domain-containing protein</fullName>
    </recommendedName>
</protein>
<keyword evidence="1" id="KW-0812">Transmembrane</keyword>
<keyword evidence="1" id="KW-0472">Membrane</keyword>
<dbReference type="InParanoid" id="A0A4Q1BG26"/>
<dbReference type="AlphaFoldDB" id="A0A4Q1BG26"/>
<reference evidence="3 4" key="1">
    <citation type="submission" date="2016-06" db="EMBL/GenBank/DDBJ databases">
        <title>Evolution of pathogenesis and genome organization in the Tremellales.</title>
        <authorList>
            <person name="Cuomo C."/>
            <person name="Litvintseva A."/>
            <person name="Heitman J."/>
            <person name="Chen Y."/>
            <person name="Sun S."/>
            <person name="Springer D."/>
            <person name="Dromer F."/>
            <person name="Young S."/>
            <person name="Zeng Q."/>
            <person name="Chapman S."/>
            <person name="Gujja S."/>
            <person name="Saif S."/>
            <person name="Birren B."/>
        </authorList>
    </citation>
    <scope>NUCLEOTIDE SEQUENCE [LARGE SCALE GENOMIC DNA]</scope>
    <source>
        <strain evidence="3 4">ATCC 28783</strain>
    </source>
</reference>
<organism evidence="3 4">
    <name type="scientific">Tremella mesenterica</name>
    <name type="common">Jelly fungus</name>
    <dbReference type="NCBI Taxonomy" id="5217"/>
    <lineage>
        <taxon>Eukaryota</taxon>
        <taxon>Fungi</taxon>
        <taxon>Dikarya</taxon>
        <taxon>Basidiomycota</taxon>
        <taxon>Agaricomycotina</taxon>
        <taxon>Tremellomycetes</taxon>
        <taxon>Tremellales</taxon>
        <taxon>Tremellaceae</taxon>
        <taxon>Tremella</taxon>
    </lineage>
</organism>
<comment type="caution">
    <text evidence="3">The sequence shown here is derived from an EMBL/GenBank/DDBJ whole genome shotgun (WGS) entry which is preliminary data.</text>
</comment>
<evidence type="ECO:0000259" key="2">
    <source>
        <dbReference type="Pfam" id="PF00487"/>
    </source>
</evidence>
<evidence type="ECO:0000313" key="3">
    <source>
        <dbReference type="EMBL" id="RXK35763.1"/>
    </source>
</evidence>
<dbReference type="InterPro" id="IPR005804">
    <property type="entry name" value="FA_desaturase_dom"/>
</dbReference>
<dbReference type="OrthoDB" id="1470350at2759"/>
<feature type="domain" description="Fatty acid desaturase" evidence="2">
    <location>
        <begin position="152"/>
        <end position="360"/>
    </location>
</feature>
<accession>A0A4Q1BG26</accession>